<keyword evidence="2" id="KW-1185">Reference proteome</keyword>
<accession>A0AAV6U6U7</accession>
<evidence type="ECO:0000313" key="2">
    <source>
        <dbReference type="Proteomes" id="UP000827092"/>
    </source>
</evidence>
<protein>
    <submittedName>
        <fullName evidence="1">Uncharacterized protein</fullName>
    </submittedName>
</protein>
<proteinExistence type="predicted"/>
<evidence type="ECO:0000313" key="1">
    <source>
        <dbReference type="EMBL" id="KAG8179879.1"/>
    </source>
</evidence>
<comment type="caution">
    <text evidence="1">The sequence shown here is derived from an EMBL/GenBank/DDBJ whole genome shotgun (WGS) entry which is preliminary data.</text>
</comment>
<gene>
    <name evidence="1" type="ORF">JTE90_017411</name>
</gene>
<reference evidence="1 2" key="1">
    <citation type="journal article" date="2022" name="Nat. Ecol. Evol.">
        <title>A masculinizing supergene underlies an exaggerated male reproductive morph in a spider.</title>
        <authorList>
            <person name="Hendrickx F."/>
            <person name="De Corte Z."/>
            <person name="Sonet G."/>
            <person name="Van Belleghem S.M."/>
            <person name="Kostlbacher S."/>
            <person name="Vangestel C."/>
        </authorList>
    </citation>
    <scope>NUCLEOTIDE SEQUENCE [LARGE SCALE GENOMIC DNA]</scope>
    <source>
        <strain evidence="1">W744_W776</strain>
    </source>
</reference>
<sequence length="93" mass="10555">MSPFSPQLPPHIVLSSVSRVRGSLVAAAAGERQRTPDPRRARCGFAPEQLIRPSREEVDEIFWKKITQPLFNHECRTTLPRPPRSAQKEKPSK</sequence>
<dbReference type="EMBL" id="JAFNEN010000598">
    <property type="protein sequence ID" value="KAG8179879.1"/>
    <property type="molecule type" value="Genomic_DNA"/>
</dbReference>
<dbReference type="Proteomes" id="UP000827092">
    <property type="component" value="Unassembled WGS sequence"/>
</dbReference>
<name>A0AAV6U6U7_9ARAC</name>
<organism evidence="1 2">
    <name type="scientific">Oedothorax gibbosus</name>
    <dbReference type="NCBI Taxonomy" id="931172"/>
    <lineage>
        <taxon>Eukaryota</taxon>
        <taxon>Metazoa</taxon>
        <taxon>Ecdysozoa</taxon>
        <taxon>Arthropoda</taxon>
        <taxon>Chelicerata</taxon>
        <taxon>Arachnida</taxon>
        <taxon>Araneae</taxon>
        <taxon>Araneomorphae</taxon>
        <taxon>Entelegynae</taxon>
        <taxon>Araneoidea</taxon>
        <taxon>Linyphiidae</taxon>
        <taxon>Erigoninae</taxon>
        <taxon>Oedothorax</taxon>
    </lineage>
</organism>
<dbReference type="AlphaFoldDB" id="A0AAV6U6U7"/>